<evidence type="ECO:0000259" key="7">
    <source>
        <dbReference type="PROSITE" id="PS50048"/>
    </source>
</evidence>
<feature type="compositionally biased region" description="Polar residues" evidence="6">
    <location>
        <begin position="176"/>
        <end position="185"/>
    </location>
</feature>
<dbReference type="KEGG" id="amus:LMH87_010757"/>
<accession>A0A9W8Q997</accession>
<dbReference type="CDD" id="cd00067">
    <property type="entry name" value="GAL4"/>
    <property type="match status" value="1"/>
</dbReference>
<evidence type="ECO:0000256" key="4">
    <source>
        <dbReference type="ARBA" id="ARBA00023163"/>
    </source>
</evidence>
<dbReference type="RefSeq" id="XP_056051700.1">
    <property type="nucleotide sequence ID" value="XM_056199785.1"/>
</dbReference>
<dbReference type="PROSITE" id="PS50048">
    <property type="entry name" value="ZN2_CY6_FUNGAL_2"/>
    <property type="match status" value="1"/>
</dbReference>
<gene>
    <name evidence="8" type="ORF">LMH87_010757</name>
</gene>
<dbReference type="PANTHER" id="PTHR47338:SF5">
    <property type="entry name" value="ZN(II)2CYS6 TRANSCRIPTION FACTOR (EUROFUNG)"/>
    <property type="match status" value="1"/>
</dbReference>
<organism evidence="8 9">
    <name type="scientific">Akanthomyces muscarius</name>
    <name type="common">Entomopathogenic fungus</name>
    <name type="synonym">Lecanicillium muscarium</name>
    <dbReference type="NCBI Taxonomy" id="2231603"/>
    <lineage>
        <taxon>Eukaryota</taxon>
        <taxon>Fungi</taxon>
        <taxon>Dikarya</taxon>
        <taxon>Ascomycota</taxon>
        <taxon>Pezizomycotina</taxon>
        <taxon>Sordariomycetes</taxon>
        <taxon>Hypocreomycetidae</taxon>
        <taxon>Hypocreales</taxon>
        <taxon>Cordycipitaceae</taxon>
        <taxon>Akanthomyces</taxon>
    </lineage>
</organism>
<dbReference type="InterPro" id="IPR036864">
    <property type="entry name" value="Zn2-C6_fun-type_DNA-bd_sf"/>
</dbReference>
<dbReference type="AlphaFoldDB" id="A0A9W8Q997"/>
<dbReference type="GO" id="GO:0000981">
    <property type="term" value="F:DNA-binding transcription factor activity, RNA polymerase II-specific"/>
    <property type="evidence" value="ECO:0007669"/>
    <property type="project" value="InterPro"/>
</dbReference>
<comment type="subcellular location">
    <subcellularLocation>
        <location evidence="1">Nucleus</location>
    </subcellularLocation>
</comment>
<dbReference type="InterPro" id="IPR050815">
    <property type="entry name" value="TF_fung"/>
</dbReference>
<feature type="region of interest" description="Disordered" evidence="6">
    <location>
        <begin position="176"/>
        <end position="199"/>
    </location>
</feature>
<sequence length="215" mass="23550">MPANVRGRAACKQCRSRKQKCDEKRPTCSRCRDLNKPCQWPGLRKRGPAKGYTEALEHRLRETESALLRIISVVDGATLSSAFADSMASGIIDTHPDTNTDKAEMAAHWEQFPLSTSGDIINWANEQQASQTLLAGGAAPRTTHALETANTQFREQLSGGDTSMIIETTKGVAAVGQTSTDSSISPGLLPQGSWDSDPQNDTFDMPEHFKEQFIW</sequence>
<dbReference type="PANTHER" id="PTHR47338">
    <property type="entry name" value="ZN(II)2CYS6 TRANSCRIPTION FACTOR (EUROFUNG)-RELATED"/>
    <property type="match status" value="1"/>
</dbReference>
<dbReference type="InterPro" id="IPR001138">
    <property type="entry name" value="Zn2Cys6_DnaBD"/>
</dbReference>
<dbReference type="Proteomes" id="UP001144673">
    <property type="component" value="Chromosome 4"/>
</dbReference>
<dbReference type="EMBL" id="JAJHUN010000009">
    <property type="protein sequence ID" value="KAJ4149986.1"/>
    <property type="molecule type" value="Genomic_DNA"/>
</dbReference>
<evidence type="ECO:0000256" key="6">
    <source>
        <dbReference type="SAM" id="MobiDB-lite"/>
    </source>
</evidence>
<comment type="caution">
    <text evidence="8">The sequence shown here is derived from an EMBL/GenBank/DDBJ whole genome shotgun (WGS) entry which is preliminary data.</text>
</comment>
<keyword evidence="4" id="KW-0804">Transcription</keyword>
<dbReference type="Gene3D" id="4.10.240.10">
    <property type="entry name" value="Zn(2)-C6 fungal-type DNA-binding domain"/>
    <property type="match status" value="1"/>
</dbReference>
<keyword evidence="2" id="KW-0479">Metal-binding</keyword>
<dbReference type="GO" id="GO:0005634">
    <property type="term" value="C:nucleus"/>
    <property type="evidence" value="ECO:0007669"/>
    <property type="project" value="UniProtKB-SubCell"/>
</dbReference>
<dbReference type="SUPFAM" id="SSF57701">
    <property type="entry name" value="Zn2/Cys6 DNA-binding domain"/>
    <property type="match status" value="1"/>
</dbReference>
<evidence type="ECO:0000256" key="3">
    <source>
        <dbReference type="ARBA" id="ARBA00023015"/>
    </source>
</evidence>
<dbReference type="GeneID" id="80897916"/>
<evidence type="ECO:0000256" key="5">
    <source>
        <dbReference type="ARBA" id="ARBA00023242"/>
    </source>
</evidence>
<reference evidence="8" key="1">
    <citation type="journal article" date="2023" name="Access Microbiol">
        <title>De-novo genome assembly for Akanthomyces muscarius, a biocontrol agent of insect agricultural pests.</title>
        <authorList>
            <person name="Erdos Z."/>
            <person name="Studholme D.J."/>
            <person name="Raymond B."/>
            <person name="Sharma M."/>
        </authorList>
    </citation>
    <scope>NUCLEOTIDE SEQUENCE</scope>
    <source>
        <strain evidence="8">Ve6</strain>
    </source>
</reference>
<evidence type="ECO:0000313" key="9">
    <source>
        <dbReference type="Proteomes" id="UP001144673"/>
    </source>
</evidence>
<evidence type="ECO:0000313" key="8">
    <source>
        <dbReference type="EMBL" id="KAJ4149986.1"/>
    </source>
</evidence>
<protein>
    <recommendedName>
        <fullName evidence="7">Zn(2)-C6 fungal-type domain-containing protein</fullName>
    </recommendedName>
</protein>
<keyword evidence="3" id="KW-0805">Transcription regulation</keyword>
<dbReference type="PROSITE" id="PS00463">
    <property type="entry name" value="ZN2_CY6_FUNGAL_1"/>
    <property type="match status" value="1"/>
</dbReference>
<evidence type="ECO:0000256" key="1">
    <source>
        <dbReference type="ARBA" id="ARBA00004123"/>
    </source>
</evidence>
<feature type="domain" description="Zn(2)-C6 fungal-type" evidence="7">
    <location>
        <begin position="10"/>
        <end position="40"/>
    </location>
</feature>
<keyword evidence="9" id="KW-1185">Reference proteome</keyword>
<dbReference type="GO" id="GO:0008270">
    <property type="term" value="F:zinc ion binding"/>
    <property type="evidence" value="ECO:0007669"/>
    <property type="project" value="InterPro"/>
</dbReference>
<dbReference type="Pfam" id="PF00172">
    <property type="entry name" value="Zn_clus"/>
    <property type="match status" value="1"/>
</dbReference>
<dbReference type="SMART" id="SM00066">
    <property type="entry name" value="GAL4"/>
    <property type="match status" value="1"/>
</dbReference>
<proteinExistence type="predicted"/>
<name>A0A9W8Q997_AKAMU</name>
<keyword evidence="5" id="KW-0539">Nucleus</keyword>
<evidence type="ECO:0000256" key="2">
    <source>
        <dbReference type="ARBA" id="ARBA00022723"/>
    </source>
</evidence>